<sequence>MLHKPFNMQIPSSKQRSYTGIIVFVLTLISPATRSDDYFSKSLSMQSCGGPSASIKIRDIVVMPDPVVVPGTMIVAYTMEVLKDLNAPIGVDYKIEKHIFADEWIPLSCVNTPYGTCNIQNVCNILWDIQPCPSMVNEHAPCQCPVLKNNYTMGPMPIPIQGGFVVAGKYRTRIKVDNWEHGDLMCYDFALEVFPASP</sequence>
<dbReference type="SUPFAM" id="SSF63707">
    <property type="entry name" value="Ganglioside M2 (gm2) activator"/>
    <property type="match status" value="1"/>
</dbReference>
<reference evidence="3" key="1">
    <citation type="submission" date="2020-05" db="UniProtKB">
        <authorList>
            <consortium name="EnsemblMetazoa"/>
        </authorList>
    </citation>
    <scope>IDENTIFICATION</scope>
    <source>
        <strain evidence="3">BB02</strain>
    </source>
</reference>
<dbReference type="PANTHER" id="PTHR17357">
    <property type="entry name" value="GM2 GANGLIOSIDE ACTIVATOR PROTEIN"/>
    <property type="match status" value="1"/>
</dbReference>
<accession>A0A2C9KZA7</accession>
<dbReference type="AlphaFoldDB" id="A0A2C9KZA7"/>
<gene>
    <name evidence="3" type="primary">106055650</name>
</gene>
<dbReference type="PANTHER" id="PTHR17357:SF0">
    <property type="entry name" value="GANGLIOSIDE GM2 ACTIVATOR"/>
    <property type="match status" value="1"/>
</dbReference>
<dbReference type="InterPro" id="IPR028996">
    <property type="entry name" value="GM2-AP"/>
</dbReference>
<dbReference type="Pfam" id="PF02221">
    <property type="entry name" value="E1_DerP2_DerF2"/>
    <property type="match status" value="1"/>
</dbReference>
<name>A0A2C9KZA7_BIOGL</name>
<feature type="domain" description="MD-2-related lipid-recognition" evidence="2">
    <location>
        <begin position="43"/>
        <end position="192"/>
    </location>
</feature>
<proteinExistence type="predicted"/>
<dbReference type="Gene3D" id="2.70.220.10">
    <property type="entry name" value="Ganglioside GM2 activator"/>
    <property type="match status" value="1"/>
</dbReference>
<dbReference type="InterPro" id="IPR036846">
    <property type="entry name" value="GM2-AP_sf"/>
</dbReference>
<evidence type="ECO:0000313" key="4">
    <source>
        <dbReference type="Proteomes" id="UP000076420"/>
    </source>
</evidence>
<dbReference type="GO" id="GO:0006689">
    <property type="term" value="P:ganglioside catabolic process"/>
    <property type="evidence" value="ECO:0007669"/>
    <property type="project" value="InterPro"/>
</dbReference>
<dbReference type="VEuPathDB" id="VectorBase:BGLB025160"/>
<evidence type="ECO:0000256" key="1">
    <source>
        <dbReference type="ARBA" id="ARBA00022729"/>
    </source>
</evidence>
<evidence type="ECO:0000313" key="3">
    <source>
        <dbReference type="EnsemblMetazoa" id="BGLB025160-PA"/>
    </source>
</evidence>
<dbReference type="GO" id="GO:0005319">
    <property type="term" value="F:lipid transporter activity"/>
    <property type="evidence" value="ECO:0007669"/>
    <property type="project" value="TreeGrafter"/>
</dbReference>
<dbReference type="VEuPathDB" id="VectorBase:BGLAX_044311"/>
<organism evidence="3 4">
    <name type="scientific">Biomphalaria glabrata</name>
    <name type="common">Bloodfluke planorb</name>
    <name type="synonym">Freshwater snail</name>
    <dbReference type="NCBI Taxonomy" id="6526"/>
    <lineage>
        <taxon>Eukaryota</taxon>
        <taxon>Metazoa</taxon>
        <taxon>Spiralia</taxon>
        <taxon>Lophotrochozoa</taxon>
        <taxon>Mollusca</taxon>
        <taxon>Gastropoda</taxon>
        <taxon>Heterobranchia</taxon>
        <taxon>Euthyneura</taxon>
        <taxon>Panpulmonata</taxon>
        <taxon>Hygrophila</taxon>
        <taxon>Lymnaeoidea</taxon>
        <taxon>Planorbidae</taxon>
        <taxon>Biomphalaria</taxon>
    </lineage>
</organism>
<dbReference type="STRING" id="6526.A0A2C9KZA7"/>
<keyword evidence="1" id="KW-0732">Signal</keyword>
<protein>
    <recommendedName>
        <fullName evidence="2">MD-2-related lipid-recognition domain-containing protein</fullName>
    </recommendedName>
</protein>
<dbReference type="Proteomes" id="UP000076420">
    <property type="component" value="Unassembled WGS sequence"/>
</dbReference>
<dbReference type="KEGG" id="bgt:106055650"/>
<dbReference type="EnsemblMetazoa" id="BGLB025160-RA">
    <property type="protein sequence ID" value="BGLB025160-PA"/>
    <property type="gene ID" value="BGLB025160"/>
</dbReference>
<dbReference type="InterPro" id="IPR003172">
    <property type="entry name" value="ML_dom"/>
</dbReference>
<dbReference type="GO" id="GO:0008047">
    <property type="term" value="F:enzyme activator activity"/>
    <property type="evidence" value="ECO:0007669"/>
    <property type="project" value="InterPro"/>
</dbReference>
<dbReference type="GO" id="GO:0009898">
    <property type="term" value="C:cytoplasmic side of plasma membrane"/>
    <property type="evidence" value="ECO:0007669"/>
    <property type="project" value="TreeGrafter"/>
</dbReference>
<dbReference type="OrthoDB" id="6409159at2759"/>
<evidence type="ECO:0000259" key="2">
    <source>
        <dbReference type="Pfam" id="PF02221"/>
    </source>
</evidence>